<name>H6QBF1_PYROT</name>
<organism evidence="2 3">
    <name type="scientific">Pyrobaculum oguniense (strain DSM 13380 / JCM 10595 / TE7)</name>
    <dbReference type="NCBI Taxonomy" id="698757"/>
    <lineage>
        <taxon>Archaea</taxon>
        <taxon>Thermoproteota</taxon>
        <taxon>Thermoprotei</taxon>
        <taxon>Thermoproteales</taxon>
        <taxon>Thermoproteaceae</taxon>
        <taxon>Pyrobaculum</taxon>
    </lineage>
</organism>
<feature type="transmembrane region" description="Helical" evidence="1">
    <location>
        <begin position="52"/>
        <end position="71"/>
    </location>
</feature>
<dbReference type="EMBL" id="CP003316">
    <property type="protein sequence ID" value="AFA40227.1"/>
    <property type="molecule type" value="Genomic_DNA"/>
</dbReference>
<feature type="transmembrane region" description="Helical" evidence="1">
    <location>
        <begin position="139"/>
        <end position="166"/>
    </location>
</feature>
<feature type="transmembrane region" description="Helical" evidence="1">
    <location>
        <begin position="25"/>
        <end position="46"/>
    </location>
</feature>
<feature type="transmembrane region" description="Helical" evidence="1">
    <location>
        <begin position="109"/>
        <end position="127"/>
    </location>
</feature>
<evidence type="ECO:0000313" key="2">
    <source>
        <dbReference type="EMBL" id="AFA40227.1"/>
    </source>
</evidence>
<accession>H6QBF1</accession>
<keyword evidence="1" id="KW-0472">Membrane</keyword>
<dbReference type="KEGG" id="pog:Pogu_2200"/>
<dbReference type="STRING" id="698757.Pogu_2200"/>
<proteinExistence type="predicted"/>
<feature type="transmembrane region" description="Helical" evidence="1">
    <location>
        <begin position="83"/>
        <end position="103"/>
    </location>
</feature>
<dbReference type="Proteomes" id="UP000009062">
    <property type="component" value="Chromosome"/>
</dbReference>
<evidence type="ECO:0000256" key="1">
    <source>
        <dbReference type="SAM" id="Phobius"/>
    </source>
</evidence>
<dbReference type="AlphaFoldDB" id="H6QBF1"/>
<dbReference type="HOGENOM" id="CLU_1521933_0_0_2"/>
<evidence type="ECO:0000313" key="3">
    <source>
        <dbReference type="Proteomes" id="UP000009062"/>
    </source>
</evidence>
<reference evidence="2 3" key="1">
    <citation type="journal article" date="2012" name="Stand. Genomic Sci.">
        <title>Complete genome sequence of Pyrobaculum oguniense.</title>
        <authorList>
            <person name="Bernick D.L."/>
            <person name="Karplus K."/>
            <person name="Lui L.M."/>
            <person name="Coker J.K."/>
            <person name="Murphy J.N."/>
            <person name="Chan P.P."/>
            <person name="Cozen A.E."/>
            <person name="Lowe T.M."/>
        </authorList>
    </citation>
    <scope>NUCLEOTIDE SEQUENCE [LARGE SCALE GENOMIC DNA]</scope>
    <source>
        <strain evidence="2 3">TE7</strain>
    </source>
</reference>
<gene>
    <name evidence="2" type="ordered locus">Pogu_2200</name>
</gene>
<keyword evidence="1" id="KW-0812">Transmembrane</keyword>
<sequence length="176" mass="19061">MNPPTRCAEALRSVAHVRPGAVRDAFGFAFAFSLLFMPFYLLGYFIGHALLAFMKSFVLIYMAAFLIASVLPHRWASRVVRGGRNYLGEVLTTAIMLSSTWFGSEFAETFSASAAVVSSALSLYALVSGDGERRLSACLFLPAVASGVVTPSWTAPAWIFFAMFVAGLDAVRRGEL</sequence>
<protein>
    <submittedName>
        <fullName evidence="2">Uncharacterized protein</fullName>
    </submittedName>
</protein>
<keyword evidence="1" id="KW-1133">Transmembrane helix</keyword>
<keyword evidence="3" id="KW-1185">Reference proteome</keyword>